<gene>
    <name evidence="2" type="ORF">ANCCAN_05436</name>
</gene>
<dbReference type="OrthoDB" id="5795289at2759"/>
<name>A0A368GVQ8_ANCCA</name>
<accession>A0A368GVQ8</accession>
<comment type="caution">
    <text evidence="2">The sequence shown here is derived from an EMBL/GenBank/DDBJ whole genome shotgun (WGS) entry which is preliminary data.</text>
</comment>
<keyword evidence="1" id="KW-0732">Signal</keyword>
<protein>
    <recommendedName>
        <fullName evidence="4">SCP domain-containing protein</fullName>
    </recommendedName>
</protein>
<dbReference type="Proteomes" id="UP000252519">
    <property type="component" value="Unassembled WGS sequence"/>
</dbReference>
<evidence type="ECO:0000313" key="2">
    <source>
        <dbReference type="EMBL" id="RCN48441.1"/>
    </source>
</evidence>
<evidence type="ECO:0000256" key="1">
    <source>
        <dbReference type="SAM" id="SignalP"/>
    </source>
</evidence>
<dbReference type="InterPro" id="IPR035940">
    <property type="entry name" value="CAP_sf"/>
</dbReference>
<keyword evidence="3" id="KW-1185">Reference proteome</keyword>
<feature type="chain" id="PRO_5016902629" description="SCP domain-containing protein" evidence="1">
    <location>
        <begin position="21"/>
        <end position="194"/>
    </location>
</feature>
<reference evidence="2 3" key="1">
    <citation type="submission" date="2014-10" db="EMBL/GenBank/DDBJ databases">
        <title>Draft genome of the hookworm Ancylostoma caninum.</title>
        <authorList>
            <person name="Mitreva M."/>
        </authorList>
    </citation>
    <scope>NUCLEOTIDE SEQUENCE [LARGE SCALE GENOMIC DNA]</scope>
    <source>
        <strain evidence="2 3">Baltimore</strain>
    </source>
</reference>
<feature type="signal peptide" evidence="1">
    <location>
        <begin position="1"/>
        <end position="20"/>
    </location>
</feature>
<sequence>MVMFTILLVTVLCSVLPNNAVELVLDHAEKCSLHRPFRTILNNFHNELRQRVGKGEAVVNGNSLGPAREMYGLVYDCSLEEEASHEMALPGFAALFNRGMITFSSEYQGSSNAALKKILPTSFKLIYPKAARFGCWGKLKKSNSEGNRKMEFVCLYDKKPQNGESLEGGSYCNVDQDCTFYKRSYCEDNLCYVP</sequence>
<dbReference type="EMBL" id="JOJR01000046">
    <property type="protein sequence ID" value="RCN48441.1"/>
    <property type="molecule type" value="Genomic_DNA"/>
</dbReference>
<dbReference type="SUPFAM" id="SSF55797">
    <property type="entry name" value="PR-1-like"/>
    <property type="match status" value="1"/>
</dbReference>
<proteinExistence type="predicted"/>
<dbReference type="AlphaFoldDB" id="A0A368GVQ8"/>
<evidence type="ECO:0000313" key="3">
    <source>
        <dbReference type="Proteomes" id="UP000252519"/>
    </source>
</evidence>
<organism evidence="2 3">
    <name type="scientific">Ancylostoma caninum</name>
    <name type="common">Dog hookworm</name>
    <dbReference type="NCBI Taxonomy" id="29170"/>
    <lineage>
        <taxon>Eukaryota</taxon>
        <taxon>Metazoa</taxon>
        <taxon>Ecdysozoa</taxon>
        <taxon>Nematoda</taxon>
        <taxon>Chromadorea</taxon>
        <taxon>Rhabditida</taxon>
        <taxon>Rhabditina</taxon>
        <taxon>Rhabditomorpha</taxon>
        <taxon>Strongyloidea</taxon>
        <taxon>Ancylostomatidae</taxon>
        <taxon>Ancylostomatinae</taxon>
        <taxon>Ancylostoma</taxon>
    </lineage>
</organism>
<dbReference type="Gene3D" id="3.40.33.10">
    <property type="entry name" value="CAP"/>
    <property type="match status" value="1"/>
</dbReference>
<dbReference type="STRING" id="29170.A0A368GVQ8"/>
<evidence type="ECO:0008006" key="4">
    <source>
        <dbReference type="Google" id="ProtNLM"/>
    </source>
</evidence>